<dbReference type="InterPro" id="IPR028098">
    <property type="entry name" value="Glyco_trans_4-like_N"/>
</dbReference>
<gene>
    <name evidence="4" type="ORF">SAMN05216234_10166</name>
</gene>
<dbReference type="OrthoDB" id="9767517at2"/>
<dbReference type="SUPFAM" id="SSF53756">
    <property type="entry name" value="UDP-Glycosyltransferase/glycogen phosphorylase"/>
    <property type="match status" value="1"/>
</dbReference>
<dbReference type="PANTHER" id="PTHR46401">
    <property type="entry name" value="GLYCOSYLTRANSFERASE WBBK-RELATED"/>
    <property type="match status" value="1"/>
</dbReference>
<feature type="domain" description="Glycosyl transferase family 1" evidence="2">
    <location>
        <begin position="188"/>
        <end position="346"/>
    </location>
</feature>
<accession>A0A1I5KSQ4</accession>
<name>A0A1I5KSQ4_9BACT</name>
<dbReference type="GO" id="GO:0016757">
    <property type="term" value="F:glycosyltransferase activity"/>
    <property type="evidence" value="ECO:0007669"/>
    <property type="project" value="InterPro"/>
</dbReference>
<dbReference type="InterPro" id="IPR001296">
    <property type="entry name" value="Glyco_trans_1"/>
</dbReference>
<dbReference type="AlphaFoldDB" id="A0A1I5KSQ4"/>
<evidence type="ECO:0000259" key="3">
    <source>
        <dbReference type="Pfam" id="PF13439"/>
    </source>
</evidence>
<dbReference type="Gene3D" id="3.40.50.2000">
    <property type="entry name" value="Glycogen Phosphorylase B"/>
    <property type="match status" value="2"/>
</dbReference>
<dbReference type="Pfam" id="PF00534">
    <property type="entry name" value="Glycos_transf_1"/>
    <property type="match status" value="1"/>
</dbReference>
<evidence type="ECO:0000256" key="1">
    <source>
        <dbReference type="ARBA" id="ARBA00022679"/>
    </source>
</evidence>
<dbReference type="FunFam" id="3.40.50.2000:FF:000119">
    <property type="entry name" value="Glycosyl transferase group 1"/>
    <property type="match status" value="1"/>
</dbReference>
<evidence type="ECO:0000313" key="4">
    <source>
        <dbReference type="EMBL" id="SFO87963.1"/>
    </source>
</evidence>
<dbReference type="PANTHER" id="PTHR46401:SF2">
    <property type="entry name" value="GLYCOSYLTRANSFERASE WBBK-RELATED"/>
    <property type="match status" value="1"/>
</dbReference>
<protein>
    <submittedName>
        <fullName evidence="4">Glycosyltransferase involved in cell wall bisynthesis</fullName>
    </submittedName>
</protein>
<keyword evidence="1 4" id="KW-0808">Transferase</keyword>
<dbReference type="STRING" id="223786.SAMN05216234_10166"/>
<dbReference type="GO" id="GO:0009103">
    <property type="term" value="P:lipopolysaccharide biosynthetic process"/>
    <property type="evidence" value="ECO:0007669"/>
    <property type="project" value="TreeGrafter"/>
</dbReference>
<dbReference type="CDD" id="cd03809">
    <property type="entry name" value="GT4_MtfB-like"/>
    <property type="match status" value="1"/>
</dbReference>
<evidence type="ECO:0000313" key="5">
    <source>
        <dbReference type="Proteomes" id="UP000199227"/>
    </source>
</evidence>
<dbReference type="EMBL" id="FOXB01000001">
    <property type="protein sequence ID" value="SFO87963.1"/>
    <property type="molecule type" value="Genomic_DNA"/>
</dbReference>
<feature type="domain" description="Glycosyltransferase subfamily 4-like N-terminal" evidence="3">
    <location>
        <begin position="17"/>
        <end position="177"/>
    </location>
</feature>
<proteinExistence type="predicted"/>
<organism evidence="4 5">
    <name type="scientific">Hydrogenimonas thermophila</name>
    <dbReference type="NCBI Taxonomy" id="223786"/>
    <lineage>
        <taxon>Bacteria</taxon>
        <taxon>Pseudomonadati</taxon>
        <taxon>Campylobacterota</taxon>
        <taxon>Epsilonproteobacteria</taxon>
        <taxon>Campylobacterales</taxon>
        <taxon>Hydrogenimonadaceae</taxon>
        <taxon>Hydrogenimonas</taxon>
    </lineage>
</organism>
<reference evidence="4 5" key="1">
    <citation type="submission" date="2016-10" db="EMBL/GenBank/DDBJ databases">
        <authorList>
            <person name="de Groot N.N."/>
        </authorList>
    </citation>
    <scope>NUCLEOTIDE SEQUENCE [LARGE SCALE GENOMIC DNA]</scope>
    <source>
        <strain evidence="4 5">EP1-55-1</strain>
    </source>
</reference>
<dbReference type="RefSeq" id="WP_092909785.1">
    <property type="nucleotide sequence ID" value="NZ_FOXB01000001.1"/>
</dbReference>
<dbReference type="Pfam" id="PF13439">
    <property type="entry name" value="Glyco_transf_4"/>
    <property type="match status" value="1"/>
</dbReference>
<sequence>MKKIIINAIPLLSKKTGVGRYIYEITKSIINSNEFKLSFYYGYISEEFLDNSKIQNTFLKKIILKFDFLKRIVRKILIFYSRFNKKKYELYWEPNFIPYKGIKADKLIISVHDFSFILYKDFHPKERVEYFENNFFPNIYRSDVIICFSYFTKKEILDILKIDEKKVKVIYHGVDHNLFKVYNDFNINFTLPKKFIFCVGSIEPRKNLLGLLNAYNQLDENIKEKYKLVLVGFKGWNNDSIMDMINKNNKYVHYLGFISDKELAKVYNLASLFVYPSFYEGFGLPVLEAMACGTPVITSNVSSLPEVGGDAVVYCNPYDVVDIKNKIKMVLNNENLQEEMIKKGLKRAQEFTWEKAAEEHIKVFKEVLDS</sequence>
<dbReference type="Proteomes" id="UP000199227">
    <property type="component" value="Unassembled WGS sequence"/>
</dbReference>
<evidence type="ECO:0000259" key="2">
    <source>
        <dbReference type="Pfam" id="PF00534"/>
    </source>
</evidence>
<keyword evidence="5" id="KW-1185">Reference proteome</keyword>